<comment type="caution">
    <text evidence="2">The sequence shown here is derived from an EMBL/GenBank/DDBJ whole genome shotgun (WGS) entry which is preliminary data.</text>
</comment>
<reference evidence="2 3" key="1">
    <citation type="submission" date="2019-08" db="EMBL/GenBank/DDBJ databases">
        <title>Whole genome of Aphis craccivora.</title>
        <authorList>
            <person name="Voronova N.V."/>
            <person name="Shulinski R.S."/>
            <person name="Bandarenka Y.V."/>
            <person name="Zhorov D.G."/>
            <person name="Warner D."/>
        </authorList>
    </citation>
    <scope>NUCLEOTIDE SEQUENCE [LARGE SCALE GENOMIC DNA]</scope>
    <source>
        <strain evidence="2">180601</strain>
        <tissue evidence="2">Whole Body</tissue>
    </source>
</reference>
<feature type="compositionally biased region" description="Polar residues" evidence="1">
    <location>
        <begin position="1"/>
        <end position="30"/>
    </location>
</feature>
<feature type="region of interest" description="Disordered" evidence="1">
    <location>
        <begin position="1"/>
        <end position="79"/>
    </location>
</feature>
<proteinExistence type="predicted"/>
<evidence type="ECO:0000256" key="1">
    <source>
        <dbReference type="SAM" id="MobiDB-lite"/>
    </source>
</evidence>
<keyword evidence="3" id="KW-1185">Reference proteome</keyword>
<dbReference type="EMBL" id="VUJU01001330">
    <property type="protein sequence ID" value="KAF0765765.1"/>
    <property type="molecule type" value="Genomic_DNA"/>
</dbReference>
<feature type="compositionally biased region" description="Basic and acidic residues" evidence="1">
    <location>
        <begin position="68"/>
        <end position="79"/>
    </location>
</feature>
<evidence type="ECO:0000313" key="2">
    <source>
        <dbReference type="EMBL" id="KAF0765765.1"/>
    </source>
</evidence>
<evidence type="ECO:0000313" key="3">
    <source>
        <dbReference type="Proteomes" id="UP000478052"/>
    </source>
</evidence>
<dbReference type="AlphaFoldDB" id="A0A6G0Z4X1"/>
<name>A0A6G0Z4X1_APHCR</name>
<protein>
    <submittedName>
        <fullName evidence="2">Uncharacterized protein</fullName>
    </submittedName>
</protein>
<feature type="compositionally biased region" description="Low complexity" evidence="1">
    <location>
        <begin position="31"/>
        <end position="44"/>
    </location>
</feature>
<accession>A0A6G0Z4X1</accession>
<organism evidence="2 3">
    <name type="scientific">Aphis craccivora</name>
    <name type="common">Cowpea aphid</name>
    <dbReference type="NCBI Taxonomy" id="307492"/>
    <lineage>
        <taxon>Eukaryota</taxon>
        <taxon>Metazoa</taxon>
        <taxon>Ecdysozoa</taxon>
        <taxon>Arthropoda</taxon>
        <taxon>Hexapoda</taxon>
        <taxon>Insecta</taxon>
        <taxon>Pterygota</taxon>
        <taxon>Neoptera</taxon>
        <taxon>Paraneoptera</taxon>
        <taxon>Hemiptera</taxon>
        <taxon>Sternorrhyncha</taxon>
        <taxon>Aphidomorpha</taxon>
        <taxon>Aphidoidea</taxon>
        <taxon>Aphididae</taxon>
        <taxon>Aphidini</taxon>
        <taxon>Aphis</taxon>
        <taxon>Aphis</taxon>
    </lineage>
</organism>
<sequence length="79" mass="8695">MVNNSASTRSNPNDTSNNGNWTVQTNKRNLSSSSAPNSTKTPSKPTKKKKNIFATANRFDVLSQPDNDNDKINDNHNTC</sequence>
<gene>
    <name evidence="2" type="ORF">FWK35_00013930</name>
</gene>
<dbReference type="Proteomes" id="UP000478052">
    <property type="component" value="Unassembled WGS sequence"/>
</dbReference>